<keyword evidence="3" id="KW-0456">Lyase</keyword>
<dbReference type="SUPFAM" id="SSF51621">
    <property type="entry name" value="Phosphoenolpyruvate/pyruvate domain"/>
    <property type="match status" value="1"/>
</dbReference>
<evidence type="ECO:0000313" key="5">
    <source>
        <dbReference type="EMBL" id="GHD21382.1"/>
    </source>
</evidence>
<dbReference type="GO" id="GO:0016832">
    <property type="term" value="F:aldehyde-lyase activity"/>
    <property type="evidence" value="ECO:0007669"/>
    <property type="project" value="TreeGrafter"/>
</dbReference>
<dbReference type="InterPro" id="IPR005000">
    <property type="entry name" value="Aldolase/citrate-lyase_domain"/>
</dbReference>
<dbReference type="InterPro" id="IPR050251">
    <property type="entry name" value="HpcH-HpaI_aldolase"/>
</dbReference>
<keyword evidence="2" id="KW-0479">Metal-binding</keyword>
<evidence type="ECO:0000256" key="3">
    <source>
        <dbReference type="ARBA" id="ARBA00023239"/>
    </source>
</evidence>
<comment type="caution">
    <text evidence="5">The sequence shown here is derived from an EMBL/GenBank/DDBJ whole genome shotgun (WGS) entry which is preliminary data.</text>
</comment>
<dbReference type="InterPro" id="IPR015813">
    <property type="entry name" value="Pyrv/PenolPyrv_kinase-like_dom"/>
</dbReference>
<dbReference type="GO" id="GO:0005737">
    <property type="term" value="C:cytoplasm"/>
    <property type="evidence" value="ECO:0007669"/>
    <property type="project" value="TreeGrafter"/>
</dbReference>
<dbReference type="PANTHER" id="PTHR30502:SF0">
    <property type="entry name" value="PHOSPHOENOLPYRUVATE CARBOXYLASE FAMILY PROTEIN"/>
    <property type="match status" value="1"/>
</dbReference>
<evidence type="ECO:0000256" key="2">
    <source>
        <dbReference type="ARBA" id="ARBA00022723"/>
    </source>
</evidence>
<evidence type="ECO:0000313" key="6">
    <source>
        <dbReference type="Proteomes" id="UP000654947"/>
    </source>
</evidence>
<dbReference type="Gene3D" id="3.20.20.60">
    <property type="entry name" value="Phosphoenolpyruvate-binding domains"/>
    <property type="match status" value="1"/>
</dbReference>
<organism evidence="5 6">
    <name type="scientific">Nocardiopsis kunsanensis</name>
    <dbReference type="NCBI Taxonomy" id="141693"/>
    <lineage>
        <taxon>Bacteria</taxon>
        <taxon>Bacillati</taxon>
        <taxon>Actinomycetota</taxon>
        <taxon>Actinomycetes</taxon>
        <taxon>Streptosporangiales</taxon>
        <taxon>Nocardiopsidaceae</taxon>
        <taxon>Nocardiopsis</taxon>
    </lineage>
</organism>
<protein>
    <submittedName>
        <fullName evidence="5">4-hydroxy-2-oxovalerate aldolase</fullName>
    </submittedName>
</protein>
<dbReference type="Pfam" id="PF03328">
    <property type="entry name" value="HpcH_HpaI"/>
    <property type="match status" value="1"/>
</dbReference>
<keyword evidence="6" id="KW-1185">Reference proteome</keyword>
<reference evidence="5 6" key="1">
    <citation type="journal article" date="2014" name="Int. J. Syst. Evol. Microbiol.">
        <title>Complete genome sequence of Corynebacterium casei LMG S-19264T (=DSM 44701T), isolated from a smear-ripened cheese.</title>
        <authorList>
            <consortium name="US DOE Joint Genome Institute (JGI-PGF)"/>
            <person name="Walter F."/>
            <person name="Albersmeier A."/>
            <person name="Kalinowski J."/>
            <person name="Ruckert C."/>
        </authorList>
    </citation>
    <scope>NUCLEOTIDE SEQUENCE [LARGE SCALE GENOMIC DNA]</scope>
    <source>
        <strain evidence="5 6">KCTC 19473</strain>
    </source>
</reference>
<evidence type="ECO:0000256" key="1">
    <source>
        <dbReference type="ARBA" id="ARBA00005568"/>
    </source>
</evidence>
<dbReference type="Proteomes" id="UP000654947">
    <property type="component" value="Unassembled WGS sequence"/>
</dbReference>
<proteinExistence type="inferred from homology"/>
<gene>
    <name evidence="5" type="ORF">GCM10007147_14700</name>
</gene>
<accession>A0A918XAV9</accession>
<dbReference type="EMBL" id="BMXL01000005">
    <property type="protein sequence ID" value="GHD21382.1"/>
    <property type="molecule type" value="Genomic_DNA"/>
</dbReference>
<sequence length="252" mass="27451">MSDQAQRRHGVWLSEPSAAAVEMARLAGYDTVVLDVEHGLFDLAALDWLIPFIRSNGMDVIAKVLGPERGPIQQALDFGANAVAVPHVESVEHARTVCGYAKFPPLGDRSFAGGRTSKYRGFTDAWVTEQDQGTRCYPMIEDASAFEDIDAILQLPVVDGIFIGPSDLSLRRDRGAYTVDEADLEDLRHLARAARSAGKPWVIPAWSEAEKHLAVQEGAETIVATMQYGAVLSGFTGALDALKKIENEQRSL</sequence>
<feature type="domain" description="HpcH/HpaI aldolase/citrate lyase" evidence="4">
    <location>
        <begin position="8"/>
        <end position="199"/>
    </location>
</feature>
<dbReference type="RefSeq" id="WP_193517616.1">
    <property type="nucleotide sequence ID" value="NZ_BMXL01000005.1"/>
</dbReference>
<comment type="similarity">
    <text evidence="1">Belongs to the HpcH/HpaI aldolase family.</text>
</comment>
<evidence type="ECO:0000259" key="4">
    <source>
        <dbReference type="Pfam" id="PF03328"/>
    </source>
</evidence>
<name>A0A918XAV9_9ACTN</name>
<dbReference type="GO" id="GO:0046872">
    <property type="term" value="F:metal ion binding"/>
    <property type="evidence" value="ECO:0007669"/>
    <property type="project" value="UniProtKB-KW"/>
</dbReference>
<dbReference type="InterPro" id="IPR040442">
    <property type="entry name" value="Pyrv_kinase-like_dom_sf"/>
</dbReference>
<dbReference type="PANTHER" id="PTHR30502">
    <property type="entry name" value="2-KETO-3-DEOXY-L-RHAMNONATE ALDOLASE"/>
    <property type="match status" value="1"/>
</dbReference>
<dbReference type="AlphaFoldDB" id="A0A918XAV9"/>